<name>A0A9N9IHI7_9GLOM</name>
<dbReference type="InterPro" id="IPR036291">
    <property type="entry name" value="NAD(P)-bd_dom_sf"/>
</dbReference>
<dbReference type="InterPro" id="IPR027417">
    <property type="entry name" value="P-loop_NTPase"/>
</dbReference>
<comment type="caution">
    <text evidence="3">The sequence shown here is derived from an EMBL/GenBank/DDBJ whole genome shotgun (WGS) entry which is preliminary data.</text>
</comment>
<dbReference type="EMBL" id="CAJVPZ010029753">
    <property type="protein sequence ID" value="CAG8735009.1"/>
    <property type="molecule type" value="Genomic_DNA"/>
</dbReference>
<proteinExistence type="inferred from homology"/>
<organism evidence="3 4">
    <name type="scientific">Racocetra fulgida</name>
    <dbReference type="NCBI Taxonomy" id="60492"/>
    <lineage>
        <taxon>Eukaryota</taxon>
        <taxon>Fungi</taxon>
        <taxon>Fungi incertae sedis</taxon>
        <taxon>Mucoromycota</taxon>
        <taxon>Glomeromycotina</taxon>
        <taxon>Glomeromycetes</taxon>
        <taxon>Diversisporales</taxon>
        <taxon>Gigasporaceae</taxon>
        <taxon>Racocetra</taxon>
    </lineage>
</organism>
<dbReference type="Gene3D" id="3.40.850.10">
    <property type="entry name" value="Kinesin motor domain"/>
    <property type="match status" value="1"/>
</dbReference>
<feature type="non-terminal residue" evidence="3">
    <location>
        <position position="143"/>
    </location>
</feature>
<comment type="similarity">
    <text evidence="1">Belongs to the TRAFAC class myosin-kinesin ATPase superfamily. Kinesin family.</text>
</comment>
<dbReference type="OrthoDB" id="3176171at2759"/>
<dbReference type="Proteomes" id="UP000789396">
    <property type="component" value="Unassembled WGS sequence"/>
</dbReference>
<dbReference type="GO" id="GO:0008017">
    <property type="term" value="F:microtubule binding"/>
    <property type="evidence" value="ECO:0007669"/>
    <property type="project" value="InterPro"/>
</dbReference>
<evidence type="ECO:0000259" key="2">
    <source>
        <dbReference type="PROSITE" id="PS50067"/>
    </source>
</evidence>
<accession>A0A9N9IHI7</accession>
<sequence>PTSAELNDLRLSDIPQGELDMAGAALYLASRAGSWISGIELVVDGGSLLQFRLTDVQKVSLHSNQTIITRPTDTSDSDNAKAAVKKYDEDVKAFTFNKSYWSFDKNYPNYATQEHLYNDLGKELLNHAFEGYNTCIFACMCIY</sequence>
<evidence type="ECO:0000313" key="3">
    <source>
        <dbReference type="EMBL" id="CAG8735009.1"/>
    </source>
</evidence>
<dbReference type="AlphaFoldDB" id="A0A9N9IHI7"/>
<gene>
    <name evidence="3" type="ORF">RFULGI_LOCUS12427</name>
</gene>
<dbReference type="Pfam" id="PF00225">
    <property type="entry name" value="Kinesin"/>
    <property type="match status" value="1"/>
</dbReference>
<keyword evidence="4" id="KW-1185">Reference proteome</keyword>
<dbReference type="Gene3D" id="3.40.50.720">
    <property type="entry name" value="NAD(P)-binding Rossmann-like Domain"/>
    <property type="match status" value="1"/>
</dbReference>
<feature type="domain" description="Kinesin motor" evidence="2">
    <location>
        <begin position="64"/>
        <end position="143"/>
    </location>
</feature>
<dbReference type="GO" id="GO:0003777">
    <property type="term" value="F:microtubule motor activity"/>
    <property type="evidence" value="ECO:0007669"/>
    <property type="project" value="InterPro"/>
</dbReference>
<dbReference type="GO" id="GO:0007018">
    <property type="term" value="P:microtubule-based movement"/>
    <property type="evidence" value="ECO:0007669"/>
    <property type="project" value="InterPro"/>
</dbReference>
<evidence type="ECO:0000313" key="4">
    <source>
        <dbReference type="Proteomes" id="UP000789396"/>
    </source>
</evidence>
<comment type="caution">
    <text evidence="1">Lacks conserved residue(s) required for the propagation of feature annotation.</text>
</comment>
<dbReference type="SUPFAM" id="SSF52540">
    <property type="entry name" value="P-loop containing nucleoside triphosphate hydrolases"/>
    <property type="match status" value="1"/>
</dbReference>
<dbReference type="InterPro" id="IPR036961">
    <property type="entry name" value="Kinesin_motor_dom_sf"/>
</dbReference>
<evidence type="ECO:0000256" key="1">
    <source>
        <dbReference type="PROSITE-ProRule" id="PRU00283"/>
    </source>
</evidence>
<dbReference type="PANTHER" id="PTHR47117">
    <property type="entry name" value="STAR-RELATED LIPID TRANSFER PROTEIN 9"/>
    <property type="match status" value="1"/>
</dbReference>
<dbReference type="SUPFAM" id="SSF51735">
    <property type="entry name" value="NAD(P)-binding Rossmann-fold domains"/>
    <property type="match status" value="1"/>
</dbReference>
<protein>
    <submittedName>
        <fullName evidence="3">17377_t:CDS:1</fullName>
    </submittedName>
</protein>
<dbReference type="GO" id="GO:0005524">
    <property type="term" value="F:ATP binding"/>
    <property type="evidence" value="ECO:0007669"/>
    <property type="project" value="InterPro"/>
</dbReference>
<reference evidence="3" key="1">
    <citation type="submission" date="2021-06" db="EMBL/GenBank/DDBJ databases">
        <authorList>
            <person name="Kallberg Y."/>
            <person name="Tangrot J."/>
            <person name="Rosling A."/>
        </authorList>
    </citation>
    <scope>NUCLEOTIDE SEQUENCE</scope>
    <source>
        <strain evidence="3">IN212</strain>
    </source>
</reference>
<dbReference type="PROSITE" id="PS50067">
    <property type="entry name" value="KINESIN_MOTOR_2"/>
    <property type="match status" value="1"/>
</dbReference>
<dbReference type="InterPro" id="IPR001752">
    <property type="entry name" value="Kinesin_motor_dom"/>
</dbReference>